<reference evidence="1" key="1">
    <citation type="journal article" date="2022" name="Int. J. Mol. Sci.">
        <title>Draft Genome of Tanacetum Coccineum: Genomic Comparison of Closely Related Tanacetum-Family Plants.</title>
        <authorList>
            <person name="Yamashiro T."/>
            <person name="Shiraishi A."/>
            <person name="Nakayama K."/>
            <person name="Satake H."/>
        </authorList>
    </citation>
    <scope>NUCLEOTIDE SEQUENCE</scope>
</reference>
<gene>
    <name evidence="1" type="ORF">Tco_1032329</name>
</gene>
<proteinExistence type="predicted"/>
<name>A0ABQ5GD81_9ASTR</name>
<keyword evidence="2" id="KW-1185">Reference proteome</keyword>
<evidence type="ECO:0000313" key="1">
    <source>
        <dbReference type="EMBL" id="GJT73043.1"/>
    </source>
</evidence>
<organism evidence="1 2">
    <name type="scientific">Tanacetum coccineum</name>
    <dbReference type="NCBI Taxonomy" id="301880"/>
    <lineage>
        <taxon>Eukaryota</taxon>
        <taxon>Viridiplantae</taxon>
        <taxon>Streptophyta</taxon>
        <taxon>Embryophyta</taxon>
        <taxon>Tracheophyta</taxon>
        <taxon>Spermatophyta</taxon>
        <taxon>Magnoliopsida</taxon>
        <taxon>eudicotyledons</taxon>
        <taxon>Gunneridae</taxon>
        <taxon>Pentapetalae</taxon>
        <taxon>asterids</taxon>
        <taxon>campanulids</taxon>
        <taxon>Asterales</taxon>
        <taxon>Asteraceae</taxon>
        <taxon>Asteroideae</taxon>
        <taxon>Anthemideae</taxon>
        <taxon>Anthemidinae</taxon>
        <taxon>Tanacetum</taxon>
    </lineage>
</organism>
<accession>A0ABQ5GD81</accession>
<sequence length="95" mass="11295">MDNPDIAMEEYIELEAEKARSRGQTLNWETATYDKVRYRKNINYFRDFKTDFPAIIYDDALTTDHEKKDINEVNLPRNDVGIEQLDNDIDYNIDT</sequence>
<dbReference type="EMBL" id="BQNB010018315">
    <property type="protein sequence ID" value="GJT73043.1"/>
    <property type="molecule type" value="Genomic_DNA"/>
</dbReference>
<reference evidence="1" key="2">
    <citation type="submission" date="2022-01" db="EMBL/GenBank/DDBJ databases">
        <authorList>
            <person name="Yamashiro T."/>
            <person name="Shiraishi A."/>
            <person name="Satake H."/>
            <person name="Nakayama K."/>
        </authorList>
    </citation>
    <scope>NUCLEOTIDE SEQUENCE</scope>
</reference>
<dbReference type="Proteomes" id="UP001151760">
    <property type="component" value="Unassembled WGS sequence"/>
</dbReference>
<comment type="caution">
    <text evidence="1">The sequence shown here is derived from an EMBL/GenBank/DDBJ whole genome shotgun (WGS) entry which is preliminary data.</text>
</comment>
<evidence type="ECO:0000313" key="2">
    <source>
        <dbReference type="Proteomes" id="UP001151760"/>
    </source>
</evidence>
<protein>
    <submittedName>
        <fullName evidence="1">Uncharacterized protein</fullName>
    </submittedName>
</protein>